<dbReference type="EMBL" id="SJPX01000002">
    <property type="protein sequence ID" value="TWU56349.1"/>
    <property type="molecule type" value="Genomic_DNA"/>
</dbReference>
<feature type="domain" description="Dipeptidylpeptidase IV N-terminal" evidence="4">
    <location>
        <begin position="241"/>
        <end position="492"/>
    </location>
</feature>
<dbReference type="GO" id="GO:0008236">
    <property type="term" value="F:serine-type peptidase activity"/>
    <property type="evidence" value="ECO:0007669"/>
    <property type="project" value="InterPro"/>
</dbReference>
<dbReference type="Pfam" id="PF05960">
    <property type="entry name" value="DUF885"/>
    <property type="match status" value="1"/>
</dbReference>
<dbReference type="Gene3D" id="2.140.10.30">
    <property type="entry name" value="Dipeptidylpeptidase IV, N-terminal domain"/>
    <property type="match status" value="1"/>
</dbReference>
<dbReference type="PANTHER" id="PTHR11731:SF118">
    <property type="entry name" value="BLR1971 PROTEIN"/>
    <property type="match status" value="1"/>
</dbReference>
<dbReference type="InterPro" id="IPR036208">
    <property type="entry name" value="VHL_sf"/>
</dbReference>
<sequence length="1462" mass="165092" precursor="true">MLDWRILVVLGCTFPAMASVTTAGDAADVSRTINTRIVPQWSDQHHFLFLRETETGAHEKVNVDAATGTMVIDLPGVSDQAVDTQGFTGGPVPPSGPTVDDTEIELVNATDHIVQLFWNDSNGSRQPYGHLEPGQSRRQHTYVGHVWVAVDQDGNFYGSAVAQATRIVAEIKRKFPHSRTGRRSAKSKPSAPANRNESVDRRWKSRIEGGQLQLLDQKSDDASWMSVDLDAVLPESDRNLSGMDFSPDGSVLAVWQTRTGDHHQVFTLESSPQGGGRAKLQSRSYELPGDAMDQHQLLFVDVESATPLKVDLPMFDFGRPNLRWCDGNELLIEKVDRGHQRFRLFRVDPLTNTVLTPIDEQTETFIWTIHRTSMPLISYLSSSDEVIYSSERDGYRHLYLIDTAKEAAWKPITSGDWLVRDIIDVDEAKRTLDLIVGEYHDDQDPYHQHVIRIGFDGDHETALTQSDGDHSVQFSPDRDYLIATHSRVDSPPVHELRRVSDGQLICTLATAQRLGAEAQSHPLPTVFSARGRDGNTDIWGMITFPPDYDPESDKRYPVIEAIYAGPHDSHVPKKYRHPDWHQDLTSLGFIVVNIDGMGTANRSKAFHNVCWHNLKDAGFPDRIAWMRAAAKQYPAMDLDQVGIYGTSAGGQNACGALLFHGDFYKAAMASCGCHDNRMDKASWNEQWMGYPVGDHYSENSNIDHAAKLKGNLLLIVGELDTNVPPESTYRLVDALIRADKTFDFIMIPGLGHSDGGTYGRRRTWDFFVEKLQTDRSVTSASDTASLASTTQRAPEIGELESLSPRSVWENVRQRYLADRGSIQRRFPIRFSPEGIVQKQRFIDAWQSKLEAEPRLGSDSQDIMEIAKSKLIEDIGNDAVKIDESRQTLELITQHAPFLNELIDLCDLDQRGTTLDFPMISTTLESVNFQLRSAWATPDETPSVSESFVDAIKQLNDEFVSWNNFYNEYNPEYDWWVAPQATKTIAELQSFIDRVNTSEAPSPSIEKATSSTNPFASEFPVMLAAGYPNLKSYTRAGPAWMPAIMQKYLDDFGPNRIGEASLQSDKQAYLNQWKSALDSLKIDGKEFEDWPTAEQTDYLLLRQEIAYQIAKYKHDQNHETRVSRADDDSGLSGVVVGRERLMTELEREFIGNTPEELISLAQNEYVKCRREMVLAAQEMGYGNDWQAAVEKVKSMHVRVGAQPKLIRLLAEESIDWLEKKGTVTIDPLAKSSWQMEMMSPKRQLINPFFTGGETISISFPSRGMSTEQKRQSLRGNNIPFARATVHHELIPGHHLQGFQNNRYQTHRKMFGTPFWLEGWAVYWEFRLHENGFARTPEERLGFLVWRAHRYARIIFSLNFHLGHFSPNQCVDFLIDNVGFDKKNATAEVRRSIGSGYPPLYQAAYMLGAMQLRKVADQLKAPSTETLKEFHNTVMENNCLPIALVNAIVNGGYMQADQPPMWRF</sequence>
<name>A0A5C6F9M7_9BACT</name>
<proteinExistence type="predicted"/>
<dbReference type="Pfam" id="PF00930">
    <property type="entry name" value="DPPIV_N"/>
    <property type="match status" value="1"/>
</dbReference>
<gene>
    <name evidence="6" type="primary">ptpA_2</name>
    <name evidence="6" type="ORF">Poly59_26530</name>
</gene>
<feature type="signal peptide" evidence="2">
    <location>
        <begin position="1"/>
        <end position="18"/>
    </location>
</feature>
<keyword evidence="6" id="KW-0378">Hydrolase</keyword>
<evidence type="ECO:0000259" key="5">
    <source>
        <dbReference type="Pfam" id="PF01847"/>
    </source>
</evidence>
<evidence type="ECO:0000313" key="7">
    <source>
        <dbReference type="Proteomes" id="UP000317977"/>
    </source>
</evidence>
<dbReference type="Gene3D" id="3.40.50.1820">
    <property type="entry name" value="alpha/beta hydrolase"/>
    <property type="match status" value="1"/>
</dbReference>
<keyword evidence="2" id="KW-0732">Signal</keyword>
<dbReference type="EC" id="3.4.14.12" evidence="6"/>
<feature type="compositionally biased region" description="Basic residues" evidence="1">
    <location>
        <begin position="174"/>
        <end position="186"/>
    </location>
</feature>
<evidence type="ECO:0000313" key="6">
    <source>
        <dbReference type="EMBL" id="TWU56349.1"/>
    </source>
</evidence>
<dbReference type="RefSeq" id="WP_186776201.1">
    <property type="nucleotide sequence ID" value="NZ_SJPX01000002.1"/>
</dbReference>
<dbReference type="InterPro" id="IPR029058">
    <property type="entry name" value="AB_hydrolase_fold"/>
</dbReference>
<comment type="caution">
    <text evidence="6">The sequence shown here is derived from an EMBL/GenBank/DDBJ whole genome shotgun (WGS) entry which is preliminary data.</text>
</comment>
<evidence type="ECO:0000256" key="1">
    <source>
        <dbReference type="SAM" id="MobiDB-lite"/>
    </source>
</evidence>
<organism evidence="6 7">
    <name type="scientific">Rubripirellula reticaptiva</name>
    <dbReference type="NCBI Taxonomy" id="2528013"/>
    <lineage>
        <taxon>Bacteria</taxon>
        <taxon>Pseudomonadati</taxon>
        <taxon>Planctomycetota</taxon>
        <taxon>Planctomycetia</taxon>
        <taxon>Pirellulales</taxon>
        <taxon>Pirellulaceae</taxon>
        <taxon>Rubripirellula</taxon>
    </lineage>
</organism>
<feature type="domain" description="Peptidase S9 prolyl oligopeptidase catalytic" evidence="3">
    <location>
        <begin position="582"/>
        <end position="772"/>
    </location>
</feature>
<dbReference type="InterPro" id="IPR050278">
    <property type="entry name" value="Serine_Prot_S9B/DPPIV"/>
</dbReference>
<dbReference type="SUPFAM" id="SSF49468">
    <property type="entry name" value="VHL"/>
    <property type="match status" value="1"/>
</dbReference>
<evidence type="ECO:0000256" key="2">
    <source>
        <dbReference type="SAM" id="SignalP"/>
    </source>
</evidence>
<accession>A0A5C6F9M7</accession>
<dbReference type="InterPro" id="IPR001375">
    <property type="entry name" value="Peptidase_S9_cat"/>
</dbReference>
<protein>
    <submittedName>
        <fullName evidence="6">Prolyl tripeptidyl peptidase</fullName>
        <ecNumber evidence="6">3.4.14.12</ecNumber>
    </submittedName>
</protein>
<dbReference type="PANTHER" id="PTHR11731">
    <property type="entry name" value="PROTEASE FAMILY S9B,C DIPEPTIDYL-PEPTIDASE IV-RELATED"/>
    <property type="match status" value="1"/>
</dbReference>
<dbReference type="SUPFAM" id="SSF53474">
    <property type="entry name" value="alpha/beta-Hydrolases"/>
    <property type="match status" value="1"/>
</dbReference>
<dbReference type="Gene3D" id="2.60.40.780">
    <property type="entry name" value="von Hippel-Lindau disease tumour suppressor, beta domain"/>
    <property type="match status" value="1"/>
</dbReference>
<dbReference type="InterPro" id="IPR002469">
    <property type="entry name" value="Peptidase_S9B_N"/>
</dbReference>
<dbReference type="Pfam" id="PF01847">
    <property type="entry name" value="VHL"/>
    <property type="match status" value="1"/>
</dbReference>
<feature type="domain" description="von Hippel-Lindau disease tumour suppressor beta" evidence="5">
    <location>
        <begin position="106"/>
        <end position="153"/>
    </location>
</feature>
<feature type="region of interest" description="Disordered" evidence="1">
    <location>
        <begin position="173"/>
        <end position="203"/>
    </location>
</feature>
<reference evidence="6 7" key="1">
    <citation type="submission" date="2019-02" db="EMBL/GenBank/DDBJ databases">
        <title>Deep-cultivation of Planctomycetes and their phenomic and genomic characterization uncovers novel biology.</title>
        <authorList>
            <person name="Wiegand S."/>
            <person name="Jogler M."/>
            <person name="Boedeker C."/>
            <person name="Pinto D."/>
            <person name="Vollmers J."/>
            <person name="Rivas-Marin E."/>
            <person name="Kohn T."/>
            <person name="Peeters S.H."/>
            <person name="Heuer A."/>
            <person name="Rast P."/>
            <person name="Oberbeckmann S."/>
            <person name="Bunk B."/>
            <person name="Jeske O."/>
            <person name="Meyerdierks A."/>
            <person name="Storesund J.E."/>
            <person name="Kallscheuer N."/>
            <person name="Luecker S."/>
            <person name="Lage O.M."/>
            <person name="Pohl T."/>
            <person name="Merkel B.J."/>
            <person name="Hornburger P."/>
            <person name="Mueller R.-W."/>
            <person name="Bruemmer F."/>
            <person name="Labrenz M."/>
            <person name="Spormann A.M."/>
            <person name="Op Den Camp H."/>
            <person name="Overmann J."/>
            <person name="Amann R."/>
            <person name="Jetten M.S.M."/>
            <person name="Mascher T."/>
            <person name="Medema M.H."/>
            <person name="Devos D.P."/>
            <person name="Kaster A.-K."/>
            <person name="Ovreas L."/>
            <person name="Rohde M."/>
            <person name="Galperin M.Y."/>
            <person name="Jogler C."/>
        </authorList>
    </citation>
    <scope>NUCLEOTIDE SEQUENCE [LARGE SCALE GENOMIC DNA]</scope>
    <source>
        <strain evidence="6 7">Poly59</strain>
    </source>
</reference>
<dbReference type="InterPro" id="IPR010281">
    <property type="entry name" value="DUF885"/>
</dbReference>
<keyword evidence="7" id="KW-1185">Reference proteome</keyword>
<evidence type="ECO:0000259" key="3">
    <source>
        <dbReference type="Pfam" id="PF00326"/>
    </source>
</evidence>
<dbReference type="InterPro" id="IPR037140">
    <property type="entry name" value="VHL_beta_dom_sf"/>
</dbReference>
<evidence type="ECO:0000259" key="4">
    <source>
        <dbReference type="Pfam" id="PF00930"/>
    </source>
</evidence>
<dbReference type="GO" id="GO:0006508">
    <property type="term" value="P:proteolysis"/>
    <property type="evidence" value="ECO:0007669"/>
    <property type="project" value="InterPro"/>
</dbReference>
<feature type="chain" id="PRO_5022671656" evidence="2">
    <location>
        <begin position="19"/>
        <end position="1462"/>
    </location>
</feature>
<dbReference type="Pfam" id="PF00326">
    <property type="entry name" value="Peptidase_S9"/>
    <property type="match status" value="1"/>
</dbReference>
<dbReference type="Proteomes" id="UP000317977">
    <property type="component" value="Unassembled WGS sequence"/>
</dbReference>
<dbReference type="InterPro" id="IPR024053">
    <property type="entry name" value="VHL_beta_dom"/>
</dbReference>
<dbReference type="SUPFAM" id="SSF82171">
    <property type="entry name" value="DPP6 N-terminal domain-like"/>
    <property type="match status" value="1"/>
</dbReference>